<feature type="domain" description="PIN like" evidence="1">
    <location>
        <begin position="45"/>
        <end position="276"/>
    </location>
</feature>
<proteinExistence type="predicted"/>
<comment type="caution">
    <text evidence="2">The sequence shown here is derived from an EMBL/GenBank/DDBJ whole genome shotgun (WGS) entry which is preliminary data.</text>
</comment>
<dbReference type="InterPro" id="IPR041578">
    <property type="entry name" value="PIN_8"/>
</dbReference>
<keyword evidence="3" id="KW-1185">Reference proteome</keyword>
<dbReference type="EMBL" id="JACYFS010000001">
    <property type="protein sequence ID" value="MBD8082034.1"/>
    <property type="molecule type" value="Genomic_DNA"/>
</dbReference>
<evidence type="ECO:0000313" key="2">
    <source>
        <dbReference type="EMBL" id="MBD8082034.1"/>
    </source>
</evidence>
<evidence type="ECO:0000259" key="1">
    <source>
        <dbReference type="Pfam" id="PF18476"/>
    </source>
</evidence>
<gene>
    <name evidence="2" type="ORF">IC610_06290</name>
</gene>
<name>A0ABR8ZAB9_9FLAO</name>
<dbReference type="RefSeq" id="WP_191735707.1">
    <property type="nucleotide sequence ID" value="NZ_JACYFS010000001.1"/>
</dbReference>
<sequence>MIKIQKNQTFKSPEISIDLKTYKKAIEHYYNNFNDALEMNNDIPIFLDTNILLRFYSISFKQRELLRMFFKDNFRKLCLSGQVQKEFIKNREDVIQKYFQSALESMSESLKSDIIDRTIKYKSDHKEVLKDFDYIDKAIEKQIKSFEKVSNDLKKDIDKFRIENKQLNFSDDFLDLIDTFNQNYKLEDDEIDFLKTEFSNLTKNLDIQKLKNDITKKVNFAIPGLADIIEKPENPFGDYFIYHEMIKCALDKKTDIIFLTYDTTKGDWMKPNKEAHIHYILKTFEITGQAIFILDAERFFEKHLKTNFESLIEDTISYHTIDNPLEQDILLECVTLERIIRTIAEFVCIERSELKPSGMLLRTLVEMNIIEKDKYQQIRDVMTVRSQITHRSKEFLKQRYSNDFLIRTFDLIEELIDYLNQKYSEL</sequence>
<protein>
    <submittedName>
        <fullName evidence="2">DUF4935 domain-containing protein</fullName>
    </submittedName>
</protein>
<accession>A0ABR8ZAB9</accession>
<dbReference type="Pfam" id="PF18476">
    <property type="entry name" value="PIN_8"/>
    <property type="match status" value="1"/>
</dbReference>
<organism evidence="2 3">
    <name type="scientific">Chryseobacterium caseinilyticum</name>
    <dbReference type="NCBI Taxonomy" id="2771428"/>
    <lineage>
        <taxon>Bacteria</taxon>
        <taxon>Pseudomonadati</taxon>
        <taxon>Bacteroidota</taxon>
        <taxon>Flavobacteriia</taxon>
        <taxon>Flavobacteriales</taxon>
        <taxon>Weeksellaceae</taxon>
        <taxon>Chryseobacterium group</taxon>
        <taxon>Chryseobacterium</taxon>
    </lineage>
</organism>
<reference evidence="2 3" key="1">
    <citation type="submission" date="2020-09" db="EMBL/GenBank/DDBJ databases">
        <title>Genome seq and assembly of Chryseobacterium sp.</title>
        <authorList>
            <person name="Chhetri G."/>
        </authorList>
    </citation>
    <scope>NUCLEOTIDE SEQUENCE [LARGE SCALE GENOMIC DNA]</scope>
    <source>
        <strain evidence="2 3">GCR10</strain>
    </source>
</reference>
<dbReference type="Proteomes" id="UP000637299">
    <property type="component" value="Unassembled WGS sequence"/>
</dbReference>
<evidence type="ECO:0000313" key="3">
    <source>
        <dbReference type="Proteomes" id="UP000637299"/>
    </source>
</evidence>